<accession>A0A6H1ZL60</accession>
<reference evidence="1" key="1">
    <citation type="submission" date="2020-03" db="EMBL/GenBank/DDBJ databases">
        <title>The deep terrestrial virosphere.</title>
        <authorList>
            <person name="Holmfeldt K."/>
            <person name="Nilsson E."/>
            <person name="Simone D."/>
            <person name="Lopez-Fernandez M."/>
            <person name="Wu X."/>
            <person name="de Brujin I."/>
            <person name="Lundin D."/>
            <person name="Andersson A."/>
            <person name="Bertilsson S."/>
            <person name="Dopson M."/>
        </authorList>
    </citation>
    <scope>NUCLEOTIDE SEQUENCE</scope>
    <source>
        <strain evidence="3">MM415A03241</strain>
        <strain evidence="2">MM415B01994</strain>
        <strain evidence="1">TM448A00866</strain>
        <strain evidence="4">TM448B03125</strain>
    </source>
</reference>
<protein>
    <submittedName>
        <fullName evidence="1">Uncharacterized protein</fullName>
    </submittedName>
</protein>
<organism evidence="1">
    <name type="scientific">viral metagenome</name>
    <dbReference type="NCBI Taxonomy" id="1070528"/>
    <lineage>
        <taxon>unclassified sequences</taxon>
        <taxon>metagenomes</taxon>
        <taxon>organismal metagenomes</taxon>
    </lineage>
</organism>
<name>A0A6H1ZL60_9ZZZZ</name>
<evidence type="ECO:0000313" key="4">
    <source>
        <dbReference type="EMBL" id="QJI02334.1"/>
    </source>
</evidence>
<dbReference type="EMBL" id="MT141867">
    <property type="protein sequence ID" value="QJA71364.1"/>
    <property type="molecule type" value="Genomic_DNA"/>
</dbReference>
<proteinExistence type="predicted"/>
<evidence type="ECO:0000313" key="3">
    <source>
        <dbReference type="EMBL" id="QJA71364.1"/>
    </source>
</evidence>
<dbReference type="EMBL" id="MT144075">
    <property type="protein sequence ID" value="QJA48199.1"/>
    <property type="molecule type" value="Genomic_DNA"/>
</dbReference>
<evidence type="ECO:0000313" key="1">
    <source>
        <dbReference type="EMBL" id="QJA48199.1"/>
    </source>
</evidence>
<gene>
    <name evidence="3" type="ORF">MM415A03241_0006</name>
    <name evidence="2" type="ORF">MM415B01994_0016</name>
    <name evidence="1" type="ORF">TM448A00866_0014</name>
    <name evidence="4" type="ORF">TM448B03125_0002</name>
</gene>
<evidence type="ECO:0000313" key="2">
    <source>
        <dbReference type="EMBL" id="QJA55767.1"/>
    </source>
</evidence>
<dbReference type="AlphaFoldDB" id="A0A6H1ZL60"/>
<sequence length="156" mass="18071">MVELLRIRNTKKGCANESFKNIETPVCDCCGKPHRIVLEEHDSDNLKESIRVIDSNRDYLASKIVWFAVRVGVMLNDPMVVGMLFPDKMIKSKKDGKERLDTTKDQEKRFRETVANHIKDTQTAVREMNDAVREICKENNIYQARKGRVYPPPPKH</sequence>
<dbReference type="EMBL" id="MT144993">
    <property type="protein sequence ID" value="QJI02334.1"/>
    <property type="molecule type" value="Genomic_DNA"/>
</dbReference>
<dbReference type="EMBL" id="MT141178">
    <property type="protein sequence ID" value="QJA55767.1"/>
    <property type="molecule type" value="Genomic_DNA"/>
</dbReference>